<dbReference type="AlphaFoldDB" id="L8GRU2"/>
<dbReference type="InterPro" id="IPR036330">
    <property type="entry name" value="Ost4p_sf"/>
</dbReference>
<proteinExistence type="inferred from homology"/>
<keyword evidence="4" id="KW-0256">Endoplasmic reticulum</keyword>
<evidence type="ECO:0008006" key="11">
    <source>
        <dbReference type="Google" id="ProtNLM"/>
    </source>
</evidence>
<protein>
    <recommendedName>
        <fullName evidence="11">Dolichyl-diphosphooligosaccharide--protein glycosyltransferase subunit 4</fullName>
    </recommendedName>
</protein>
<comment type="similarity">
    <text evidence="2">Belongs to the OST4 family.</text>
</comment>
<gene>
    <name evidence="9" type="ORF">ACA1_188520</name>
</gene>
<evidence type="ECO:0000256" key="3">
    <source>
        <dbReference type="ARBA" id="ARBA00022692"/>
    </source>
</evidence>
<evidence type="ECO:0000313" key="9">
    <source>
        <dbReference type="EMBL" id="ELR15904.1"/>
    </source>
</evidence>
<evidence type="ECO:0000256" key="7">
    <source>
        <dbReference type="ARBA" id="ARBA00023136"/>
    </source>
</evidence>
<evidence type="ECO:0000256" key="6">
    <source>
        <dbReference type="ARBA" id="ARBA00022989"/>
    </source>
</evidence>
<comment type="subcellular location">
    <subcellularLocation>
        <location evidence="1">Endoplasmic reticulum membrane</location>
        <topology evidence="1">Single-pass type III membrane protein</topology>
    </subcellularLocation>
</comment>
<dbReference type="InterPro" id="IPR018943">
    <property type="entry name" value="Oligosaccaryltransferase"/>
</dbReference>
<name>L8GRU2_ACACF</name>
<reference evidence="9 10" key="1">
    <citation type="journal article" date="2013" name="Genome Biol.">
        <title>Genome of Acanthamoeba castellanii highlights extensive lateral gene transfer and early evolution of tyrosine kinase signaling.</title>
        <authorList>
            <person name="Clarke M."/>
            <person name="Lohan A.J."/>
            <person name="Liu B."/>
            <person name="Lagkouvardos I."/>
            <person name="Roy S."/>
            <person name="Zafar N."/>
            <person name="Bertelli C."/>
            <person name="Schilde C."/>
            <person name="Kianianmomeni A."/>
            <person name="Burglin T.R."/>
            <person name="Frech C."/>
            <person name="Turcotte B."/>
            <person name="Kopec K.O."/>
            <person name="Synnott J.M."/>
            <person name="Choo C."/>
            <person name="Paponov I."/>
            <person name="Finkler A."/>
            <person name="Soon Heng Tan C."/>
            <person name="Hutchins A.P."/>
            <person name="Weinmeier T."/>
            <person name="Rattei T."/>
            <person name="Chu J.S."/>
            <person name="Gimenez G."/>
            <person name="Irimia M."/>
            <person name="Rigden D.J."/>
            <person name="Fitzpatrick D.A."/>
            <person name="Lorenzo-Morales J."/>
            <person name="Bateman A."/>
            <person name="Chiu C.H."/>
            <person name="Tang P."/>
            <person name="Hegemann P."/>
            <person name="Fromm H."/>
            <person name="Raoult D."/>
            <person name="Greub G."/>
            <person name="Miranda-Saavedra D."/>
            <person name="Chen N."/>
            <person name="Nash P."/>
            <person name="Ginger M.L."/>
            <person name="Horn M."/>
            <person name="Schaap P."/>
            <person name="Caler L."/>
            <person name="Loftus B."/>
        </authorList>
    </citation>
    <scope>NUCLEOTIDE SEQUENCE [LARGE SCALE GENOMIC DNA]</scope>
    <source>
        <strain evidence="9 10">Neff</strain>
    </source>
</reference>
<dbReference type="KEGG" id="acan:ACA1_188520"/>
<dbReference type="OrthoDB" id="2124077at2759"/>
<evidence type="ECO:0000313" key="10">
    <source>
        <dbReference type="Proteomes" id="UP000011083"/>
    </source>
</evidence>
<dbReference type="GeneID" id="14916520"/>
<dbReference type="VEuPathDB" id="AmoebaDB:ACA1_188520"/>
<dbReference type="EMBL" id="KB008020">
    <property type="protein sequence ID" value="ELR15904.1"/>
    <property type="molecule type" value="Genomic_DNA"/>
</dbReference>
<dbReference type="SUPFAM" id="SSF103464">
    <property type="entry name" value="Oligosaccharyltransferase subunit ost4p"/>
    <property type="match status" value="1"/>
</dbReference>
<sequence length="37" mass="4027">MIDDVQLGVLANLMGCSVFLIIVLFHYVTAGAKEETD</sequence>
<dbReference type="RefSeq" id="XP_004337917.1">
    <property type="nucleotide sequence ID" value="XM_004337869.1"/>
</dbReference>
<keyword evidence="6 8" id="KW-1133">Transmembrane helix</keyword>
<keyword evidence="7 8" id="KW-0472">Membrane</keyword>
<feature type="transmembrane region" description="Helical" evidence="8">
    <location>
        <begin position="7"/>
        <end position="28"/>
    </location>
</feature>
<keyword evidence="10" id="KW-1185">Reference proteome</keyword>
<keyword evidence="5" id="KW-0735">Signal-anchor</keyword>
<dbReference type="GO" id="GO:0005789">
    <property type="term" value="C:endoplasmic reticulum membrane"/>
    <property type="evidence" value="ECO:0007669"/>
    <property type="project" value="UniProtKB-SubCell"/>
</dbReference>
<evidence type="ECO:0000256" key="8">
    <source>
        <dbReference type="SAM" id="Phobius"/>
    </source>
</evidence>
<organism evidence="9 10">
    <name type="scientific">Acanthamoeba castellanii (strain ATCC 30010 / Neff)</name>
    <dbReference type="NCBI Taxonomy" id="1257118"/>
    <lineage>
        <taxon>Eukaryota</taxon>
        <taxon>Amoebozoa</taxon>
        <taxon>Discosea</taxon>
        <taxon>Longamoebia</taxon>
        <taxon>Centramoebida</taxon>
        <taxon>Acanthamoebidae</taxon>
        <taxon>Acanthamoeba</taxon>
    </lineage>
</organism>
<dbReference type="Proteomes" id="UP000011083">
    <property type="component" value="Unassembled WGS sequence"/>
</dbReference>
<keyword evidence="3 8" id="KW-0812">Transmembrane</keyword>
<evidence type="ECO:0000256" key="4">
    <source>
        <dbReference type="ARBA" id="ARBA00022824"/>
    </source>
</evidence>
<accession>L8GRU2</accession>
<evidence type="ECO:0000256" key="2">
    <source>
        <dbReference type="ARBA" id="ARBA00007685"/>
    </source>
</evidence>
<evidence type="ECO:0000256" key="5">
    <source>
        <dbReference type="ARBA" id="ARBA00022968"/>
    </source>
</evidence>
<evidence type="ECO:0000256" key="1">
    <source>
        <dbReference type="ARBA" id="ARBA00004643"/>
    </source>
</evidence>
<dbReference type="Pfam" id="PF10215">
    <property type="entry name" value="Ost4"/>
    <property type="match status" value="1"/>
</dbReference>